<feature type="binding site" evidence="8">
    <location>
        <position position="287"/>
    </location>
    <ligand>
        <name>Na(+)</name>
        <dbReference type="ChEBI" id="CHEBI:29101"/>
        <label>1</label>
    </ligand>
</feature>
<sequence length="600" mass="67073">MHKPEEVVEGAKDDVITKPFTWKSRKTLQLSLTALTVGLGNAWRFPILLCKNGGIAFLIPYSIVTIFLGIPLCYMELVLGQFSEKGPLAVWILCPLAKGVGIASAIFSSILLSYYNIIIGYCMYFFFSSFTSELPWAKCNSPWAGEFCVTRKNNYTVMFQCYRKYGVESCLAMNWKDSADQFWTRKVLDKRTDGTRETLGTPKWDLCLCQLLICSIIFLVLSKGIKRLEKVVLFTTVYPYIGLVVLLFVTLLNHGSGRGIYYLLMPDFTKLTTWDIWSAAVEQVFFSMSLGTGALITFGSYSPFRSPTNMDAINMNLIDYGTSLAFGIVMFNCMGAISFDLEIPVEQILEGAKPLLFGVIPESLLYLGEPTFLWSLILYSSLICVGISSSFCLLSSHLEILYGLFPAARGYTIYMSALLSTFLQGLVFVTTEGSFFLNSLDNFIAGPVSLVVSIYQSAAVFWIYGVTRFTDDIHFMLGFRPSTYMQASWLASPAVLVAVLVTNLLHWSSQNELLYPRVVGWGVFAALHVAVAGAAAHQALACRRKGNLALVLRPEPEWGPRDATLLKSRRMFSSQAMTKEYMYRQTRAKELSRQKSIAVV</sequence>
<comment type="similarity">
    <text evidence="2">Belongs to the sodium:neurotransmitter symporter (SNF) (TC 2.A.22) family.</text>
</comment>
<feature type="transmembrane region" description="Helical" evidence="10">
    <location>
        <begin position="55"/>
        <end position="79"/>
    </location>
</feature>
<dbReference type="PANTHER" id="PTHR11616:SF236">
    <property type="entry name" value="TRANSPORTER"/>
    <property type="match status" value="1"/>
</dbReference>
<dbReference type="GO" id="GO:0015187">
    <property type="term" value="F:glycine transmembrane transporter activity"/>
    <property type="evidence" value="ECO:0007669"/>
    <property type="project" value="TreeGrafter"/>
</dbReference>
<dbReference type="Pfam" id="PF00209">
    <property type="entry name" value="SNF"/>
    <property type="match status" value="1"/>
</dbReference>
<evidence type="ECO:0000256" key="10">
    <source>
        <dbReference type="SAM" id="Phobius"/>
    </source>
</evidence>
<feature type="binding site" evidence="8">
    <location>
        <position position="389"/>
    </location>
    <ligand>
        <name>Na(+)</name>
        <dbReference type="ChEBI" id="CHEBI:29101"/>
        <label>1</label>
    </ligand>
</feature>
<keyword evidence="8" id="KW-0915">Sodium</keyword>
<keyword evidence="9" id="KW-1015">Disulfide bond</keyword>
<reference evidence="11" key="1">
    <citation type="submission" date="2020-11" db="EMBL/GenBank/DDBJ databases">
        <authorList>
            <person name="Tran Van P."/>
        </authorList>
    </citation>
    <scope>NUCLEOTIDE SEQUENCE</scope>
</reference>
<dbReference type="GO" id="GO:0046872">
    <property type="term" value="F:metal ion binding"/>
    <property type="evidence" value="ECO:0007669"/>
    <property type="project" value="UniProtKB-KW"/>
</dbReference>
<evidence type="ECO:0000256" key="1">
    <source>
        <dbReference type="ARBA" id="ARBA00004141"/>
    </source>
</evidence>
<dbReference type="InterPro" id="IPR037272">
    <property type="entry name" value="SNS_sf"/>
</dbReference>
<evidence type="ECO:0000256" key="8">
    <source>
        <dbReference type="PIRSR" id="PIRSR600175-1"/>
    </source>
</evidence>
<dbReference type="SUPFAM" id="SSF161070">
    <property type="entry name" value="SNF-like"/>
    <property type="match status" value="1"/>
</dbReference>
<dbReference type="PANTHER" id="PTHR11616">
    <property type="entry name" value="SODIUM/CHLORIDE DEPENDENT TRANSPORTER"/>
    <property type="match status" value="1"/>
</dbReference>
<evidence type="ECO:0000256" key="7">
    <source>
        <dbReference type="ARBA" id="ARBA00023136"/>
    </source>
</evidence>
<feature type="transmembrane region" description="Helical" evidence="10">
    <location>
        <begin position="443"/>
        <end position="466"/>
    </location>
</feature>
<feature type="disulfide bond" evidence="9">
    <location>
        <begin position="139"/>
        <end position="148"/>
    </location>
</feature>
<feature type="transmembrane region" description="Helical" evidence="10">
    <location>
        <begin position="100"/>
        <end position="127"/>
    </location>
</feature>
<feature type="transmembrane region" description="Helical" evidence="10">
    <location>
        <begin position="317"/>
        <end position="339"/>
    </location>
</feature>
<feature type="transmembrane region" description="Helical" evidence="10">
    <location>
        <begin position="276"/>
        <end position="296"/>
    </location>
</feature>
<feature type="transmembrane region" description="Helical" evidence="10">
    <location>
        <begin position="233"/>
        <end position="256"/>
    </location>
</feature>
<protein>
    <submittedName>
        <fullName evidence="11">(California timema) hypothetical protein</fullName>
    </submittedName>
</protein>
<dbReference type="GO" id="GO:0005283">
    <property type="term" value="F:amino acid:sodium symporter activity"/>
    <property type="evidence" value="ECO:0007669"/>
    <property type="project" value="TreeGrafter"/>
</dbReference>
<dbReference type="GO" id="GO:0089718">
    <property type="term" value="P:amino acid import across plasma membrane"/>
    <property type="evidence" value="ECO:0007669"/>
    <property type="project" value="TreeGrafter"/>
</dbReference>
<evidence type="ECO:0000256" key="9">
    <source>
        <dbReference type="PIRSR" id="PIRSR600175-2"/>
    </source>
</evidence>
<feature type="transmembrane region" description="Helical" evidence="10">
    <location>
        <begin position="518"/>
        <end position="536"/>
    </location>
</feature>
<dbReference type="InterPro" id="IPR000175">
    <property type="entry name" value="Na/ntran_symport"/>
</dbReference>
<keyword evidence="7 10" id="KW-0472">Membrane</keyword>
<accession>A0A7R9J0G3</accession>
<name>A0A7R9J0G3_TIMCA</name>
<dbReference type="PROSITE" id="PS00754">
    <property type="entry name" value="NA_NEUROTRAN_SYMP_2"/>
    <property type="match status" value="1"/>
</dbReference>
<feature type="transmembrane region" description="Helical" evidence="10">
    <location>
        <begin position="372"/>
        <end position="394"/>
    </location>
</feature>
<feature type="transmembrane region" description="Helical" evidence="10">
    <location>
        <begin position="487"/>
        <end position="506"/>
    </location>
</feature>
<evidence type="ECO:0000256" key="5">
    <source>
        <dbReference type="ARBA" id="ARBA00022847"/>
    </source>
</evidence>
<feature type="transmembrane region" description="Helical" evidence="10">
    <location>
        <begin position="401"/>
        <end position="423"/>
    </location>
</feature>
<feature type="transmembrane region" description="Helical" evidence="10">
    <location>
        <begin position="28"/>
        <end position="49"/>
    </location>
</feature>
<evidence type="ECO:0000256" key="3">
    <source>
        <dbReference type="ARBA" id="ARBA00022448"/>
    </source>
</evidence>
<keyword evidence="6 10" id="KW-1133">Transmembrane helix</keyword>
<organism evidence="11">
    <name type="scientific">Timema californicum</name>
    <name type="common">California timema</name>
    <name type="synonym">Walking stick</name>
    <dbReference type="NCBI Taxonomy" id="61474"/>
    <lineage>
        <taxon>Eukaryota</taxon>
        <taxon>Metazoa</taxon>
        <taxon>Ecdysozoa</taxon>
        <taxon>Arthropoda</taxon>
        <taxon>Hexapoda</taxon>
        <taxon>Insecta</taxon>
        <taxon>Pterygota</taxon>
        <taxon>Neoptera</taxon>
        <taxon>Polyneoptera</taxon>
        <taxon>Phasmatodea</taxon>
        <taxon>Timematodea</taxon>
        <taxon>Timematoidea</taxon>
        <taxon>Timematidae</taxon>
        <taxon>Timema</taxon>
    </lineage>
</organism>
<dbReference type="AlphaFoldDB" id="A0A7R9J0G3"/>
<evidence type="ECO:0000256" key="4">
    <source>
        <dbReference type="ARBA" id="ARBA00022692"/>
    </source>
</evidence>
<evidence type="ECO:0000313" key="11">
    <source>
        <dbReference type="EMBL" id="CAD7570343.1"/>
    </source>
</evidence>
<evidence type="ECO:0000256" key="6">
    <source>
        <dbReference type="ARBA" id="ARBA00022989"/>
    </source>
</evidence>
<proteinExistence type="inferred from homology"/>
<keyword evidence="8" id="KW-0479">Metal-binding</keyword>
<keyword evidence="5" id="KW-0769">Symport</keyword>
<keyword evidence="3" id="KW-0813">Transport</keyword>
<feature type="binding site" evidence="8">
    <location>
        <position position="37"/>
    </location>
    <ligand>
        <name>Na(+)</name>
        <dbReference type="ChEBI" id="CHEBI:29101"/>
        <label>1</label>
    </ligand>
</feature>
<dbReference type="EMBL" id="OE180012">
    <property type="protein sequence ID" value="CAD7570343.1"/>
    <property type="molecule type" value="Genomic_DNA"/>
</dbReference>
<gene>
    <name evidence="11" type="ORF">TCMB3V08_LOCUS3048</name>
</gene>
<comment type="subcellular location">
    <subcellularLocation>
        <location evidence="1">Membrane</location>
        <topology evidence="1">Multi-pass membrane protein</topology>
    </subcellularLocation>
</comment>
<dbReference type="GO" id="GO:0015179">
    <property type="term" value="F:L-amino acid transmembrane transporter activity"/>
    <property type="evidence" value="ECO:0007669"/>
    <property type="project" value="TreeGrafter"/>
</dbReference>
<dbReference type="GO" id="GO:0005886">
    <property type="term" value="C:plasma membrane"/>
    <property type="evidence" value="ECO:0007669"/>
    <property type="project" value="TreeGrafter"/>
</dbReference>
<dbReference type="PROSITE" id="PS50267">
    <property type="entry name" value="NA_NEUROTRAN_SYMP_3"/>
    <property type="match status" value="1"/>
</dbReference>
<evidence type="ECO:0000256" key="2">
    <source>
        <dbReference type="ARBA" id="ARBA00006459"/>
    </source>
</evidence>
<feature type="binding site" evidence="8">
    <location>
        <position position="41"/>
    </location>
    <ligand>
        <name>Na(+)</name>
        <dbReference type="ChEBI" id="CHEBI:29101"/>
        <label>1</label>
    </ligand>
</feature>
<dbReference type="PRINTS" id="PR00176">
    <property type="entry name" value="NANEUSMPORT"/>
</dbReference>
<keyword evidence="4 10" id="KW-0812">Transmembrane</keyword>